<dbReference type="InterPro" id="IPR012910">
    <property type="entry name" value="Plug_dom"/>
</dbReference>
<evidence type="ECO:0000256" key="9">
    <source>
        <dbReference type="ARBA" id="ARBA00023170"/>
    </source>
</evidence>
<dbReference type="Pfam" id="PF07715">
    <property type="entry name" value="Plug"/>
    <property type="match status" value="1"/>
</dbReference>
<dbReference type="SUPFAM" id="SSF56935">
    <property type="entry name" value="Porins"/>
    <property type="match status" value="1"/>
</dbReference>
<dbReference type="EMBL" id="CP026605">
    <property type="protein sequence ID" value="AWB69184.1"/>
    <property type="molecule type" value="Genomic_DNA"/>
</dbReference>
<reference evidence="15 16" key="1">
    <citation type="submission" date="2018-01" db="EMBL/GenBank/DDBJ databases">
        <title>Genome sequence of a Cantenovulum-like bacteria.</title>
        <authorList>
            <person name="Tan W.R."/>
            <person name="Lau N.-S."/>
            <person name="Go F."/>
            <person name="Amirul A.-A.A."/>
        </authorList>
    </citation>
    <scope>NUCLEOTIDE SEQUENCE [LARGE SCALE GENOMIC DNA]</scope>
    <source>
        <strain evidence="15 16">CCB-QB4</strain>
        <plasmid evidence="16">Plasmid unnamed1</plasmid>
    </source>
</reference>
<sequence length="674" mass="76343">MLARWLSCFFIFTTFNAWSIDDIYALSIEQLLDVSVTSTSFFKQSYTESASSVSVRQQHQWQQMGVRNVGELLNTLPATVAPQAHGKSRVVAVRGYFNYSIDSGVATLIDGVPINVQRFGTGMQAIDGFDLTTLESVEMIRGPGSALHGPDAFHGVVALNTLAHGDTGASVTFDIGQEDYSLMSLNAHMSQGNHQLTLAASERVIGDQNLRYPYFDTDSQQLAFSARRNQLDNHNLLLKYTYQYSSNTSINGLAYSLDLDAQQLQGLGRQLGADTMQDKDWSDYSAQLDLVRLGLNHYVNAQNEISFSGYYWQYHDVEKMDFRDIDFIGYATHGYRQEHNWGLQLVNRYTPSNQHKVALGYEYHAAKNDLSDGHRIFPNDQLVINRLAQHGVSNDVHSLIVDGSWFFSARLNQASHIAYSARVDEISGFGTQLSPRLGFFQPLNTNHLVKVLFSRSYRKPTSYEIYGSGSVAENSQVKPEQLTNLELVWQMTDTNHLTSLSVFRNRWTNSIRGVRLAQAIDGKDFQFQNATHNQAWGLELESKVNWQQFDIEANASYIVSKNTETNEEYRAFPDWLVNLGLGYYFNPQWRSHVLLRYQHRNTDSTPAFANPQPEQNIDFIRVDLMTGWVGEKVEVSAAIRNVFNRTNTMPAYFDRLAGSPGNRRNVSLSAKFKF</sequence>
<dbReference type="GO" id="GO:0009279">
    <property type="term" value="C:cell outer membrane"/>
    <property type="evidence" value="ECO:0007669"/>
    <property type="project" value="UniProtKB-SubCell"/>
</dbReference>
<evidence type="ECO:0000313" key="15">
    <source>
        <dbReference type="EMBL" id="AWB69184.1"/>
    </source>
</evidence>
<evidence type="ECO:0000256" key="4">
    <source>
        <dbReference type="ARBA" id="ARBA00022452"/>
    </source>
</evidence>
<keyword evidence="6" id="KW-0732">Signal</keyword>
<keyword evidence="9" id="KW-0675">Receptor</keyword>
<evidence type="ECO:0000256" key="8">
    <source>
        <dbReference type="ARBA" id="ARBA00023136"/>
    </source>
</evidence>
<feature type="domain" description="TonB-dependent receptor plug" evidence="14">
    <location>
        <begin position="48"/>
        <end position="156"/>
    </location>
</feature>
<keyword evidence="3 11" id="KW-0813">Transport</keyword>
<feature type="domain" description="TonB-dependent receptor-like beta-barrel" evidence="13">
    <location>
        <begin position="229"/>
        <end position="642"/>
    </location>
</feature>
<dbReference type="RefSeq" id="WP_108605221.1">
    <property type="nucleotide sequence ID" value="NZ_CP026605.1"/>
</dbReference>
<evidence type="ECO:0000256" key="7">
    <source>
        <dbReference type="ARBA" id="ARBA00023077"/>
    </source>
</evidence>
<dbReference type="Gene3D" id="2.40.170.20">
    <property type="entry name" value="TonB-dependent receptor, beta-barrel domain"/>
    <property type="match status" value="1"/>
</dbReference>
<comment type="similarity">
    <text evidence="2">Belongs to the TonB-dependent receptor family. Hemoglobin/haptoglobin binding protein subfamily.</text>
</comment>
<dbReference type="GO" id="GO:0015344">
    <property type="term" value="F:siderophore uptake transmembrane transporter activity"/>
    <property type="evidence" value="ECO:0007669"/>
    <property type="project" value="TreeGrafter"/>
</dbReference>
<accession>A0A2S0VY97</accession>
<dbReference type="PROSITE" id="PS52016">
    <property type="entry name" value="TONB_DEPENDENT_REC_3"/>
    <property type="match status" value="1"/>
</dbReference>
<evidence type="ECO:0000256" key="12">
    <source>
        <dbReference type="RuleBase" id="RU003357"/>
    </source>
</evidence>
<dbReference type="KEGG" id="cate:C2869_22035"/>
<dbReference type="Proteomes" id="UP000244441">
    <property type="component" value="Plasmid unnamed1"/>
</dbReference>
<evidence type="ECO:0000313" key="16">
    <source>
        <dbReference type="Proteomes" id="UP000244441"/>
    </source>
</evidence>
<keyword evidence="4 11" id="KW-1134">Transmembrane beta strand</keyword>
<dbReference type="InterPro" id="IPR036942">
    <property type="entry name" value="Beta-barrel_TonB_sf"/>
</dbReference>
<dbReference type="InterPro" id="IPR037066">
    <property type="entry name" value="Plug_dom_sf"/>
</dbReference>
<dbReference type="InterPro" id="IPR000531">
    <property type="entry name" value="Beta-barrel_TonB"/>
</dbReference>
<keyword evidence="16" id="KW-1185">Reference proteome</keyword>
<dbReference type="GO" id="GO:0044718">
    <property type="term" value="P:siderophore transmembrane transport"/>
    <property type="evidence" value="ECO:0007669"/>
    <property type="project" value="TreeGrafter"/>
</dbReference>
<dbReference type="AlphaFoldDB" id="A0A2S0VY97"/>
<comment type="subcellular location">
    <subcellularLocation>
        <location evidence="1 11">Cell outer membrane</location>
        <topology evidence="1 11">Multi-pass membrane protein</topology>
    </subcellularLocation>
</comment>
<evidence type="ECO:0000256" key="1">
    <source>
        <dbReference type="ARBA" id="ARBA00004571"/>
    </source>
</evidence>
<gene>
    <name evidence="15" type="ORF">C2869_22035</name>
</gene>
<keyword evidence="5 11" id="KW-0812">Transmembrane</keyword>
<evidence type="ECO:0000256" key="3">
    <source>
        <dbReference type="ARBA" id="ARBA00022448"/>
    </source>
</evidence>
<evidence type="ECO:0000256" key="2">
    <source>
        <dbReference type="ARBA" id="ARBA00008143"/>
    </source>
</evidence>
<dbReference type="OrthoDB" id="9764669at2"/>
<dbReference type="Pfam" id="PF00593">
    <property type="entry name" value="TonB_dep_Rec_b-barrel"/>
    <property type="match status" value="1"/>
</dbReference>
<proteinExistence type="inferred from homology"/>
<protein>
    <recommendedName>
        <fullName evidence="17">TonB-dependent receptor</fullName>
    </recommendedName>
</protein>
<geneLocation type="plasmid" evidence="15">
    <name>unnamed1</name>
</geneLocation>
<dbReference type="PANTHER" id="PTHR30069">
    <property type="entry name" value="TONB-DEPENDENT OUTER MEMBRANE RECEPTOR"/>
    <property type="match status" value="1"/>
</dbReference>
<keyword evidence="8 11" id="KW-0472">Membrane</keyword>
<evidence type="ECO:0000259" key="14">
    <source>
        <dbReference type="Pfam" id="PF07715"/>
    </source>
</evidence>
<dbReference type="Gene3D" id="2.170.130.10">
    <property type="entry name" value="TonB-dependent receptor, plug domain"/>
    <property type="match status" value="1"/>
</dbReference>
<evidence type="ECO:0000256" key="5">
    <source>
        <dbReference type="ARBA" id="ARBA00022692"/>
    </source>
</evidence>
<evidence type="ECO:0008006" key="17">
    <source>
        <dbReference type="Google" id="ProtNLM"/>
    </source>
</evidence>
<evidence type="ECO:0000256" key="6">
    <source>
        <dbReference type="ARBA" id="ARBA00022729"/>
    </source>
</evidence>
<name>A0A2S0VY97_9ALTE</name>
<evidence type="ECO:0000256" key="11">
    <source>
        <dbReference type="PROSITE-ProRule" id="PRU01360"/>
    </source>
</evidence>
<keyword evidence="10 11" id="KW-0998">Cell outer membrane</keyword>
<keyword evidence="7 12" id="KW-0798">TonB box</keyword>
<keyword evidence="15" id="KW-0614">Plasmid</keyword>
<dbReference type="PANTHER" id="PTHR30069:SF29">
    <property type="entry name" value="HEMOGLOBIN AND HEMOGLOBIN-HAPTOGLOBIN-BINDING PROTEIN 1-RELATED"/>
    <property type="match status" value="1"/>
</dbReference>
<dbReference type="InterPro" id="IPR039426">
    <property type="entry name" value="TonB-dep_rcpt-like"/>
</dbReference>
<evidence type="ECO:0000256" key="10">
    <source>
        <dbReference type="ARBA" id="ARBA00023237"/>
    </source>
</evidence>
<organism evidence="15 16">
    <name type="scientific">Saccharobesus litoralis</name>
    <dbReference type="NCBI Taxonomy" id="2172099"/>
    <lineage>
        <taxon>Bacteria</taxon>
        <taxon>Pseudomonadati</taxon>
        <taxon>Pseudomonadota</taxon>
        <taxon>Gammaproteobacteria</taxon>
        <taxon>Alteromonadales</taxon>
        <taxon>Alteromonadaceae</taxon>
        <taxon>Saccharobesus</taxon>
    </lineage>
</organism>
<evidence type="ECO:0000259" key="13">
    <source>
        <dbReference type="Pfam" id="PF00593"/>
    </source>
</evidence>